<keyword evidence="1" id="KW-0677">Repeat</keyword>
<evidence type="ECO:0000313" key="3">
    <source>
        <dbReference type="EMBL" id="EOH88414.1"/>
    </source>
</evidence>
<evidence type="ECO:0000313" key="4">
    <source>
        <dbReference type="Proteomes" id="UP000013782"/>
    </source>
</evidence>
<sequence length="281" mass="32789">MSHVEVIKRINNNVAFCLDNNQNELIAFGKGIGFPKLPYTLTDLSKIDRTYYGIDSQYVQLLNEIPAEIIDLTAKIIDMAQSRIMEEIPPKVLFALADHINFAVERYEKNIVVKIPIYYDLQQFYQQELEIGRDAVKMINKEMKVYLPKEDAFGIALHFIDTLSHTKNEGSTIIDDEAIIDQLATIVDDTFEMRVDRDGINFARFVSHVQYLLKRKKENQALITENRKMYSILKGEYPATYVCVKKMAMFLDEMINWNISDEERFYLMLHVNRLCAREDVH</sequence>
<dbReference type="InterPro" id="IPR036650">
    <property type="entry name" value="CAT_RNA-bd_dom_sf"/>
</dbReference>
<dbReference type="Pfam" id="PF03123">
    <property type="entry name" value="CAT_RBD"/>
    <property type="match status" value="1"/>
</dbReference>
<dbReference type="InterPro" id="IPR050661">
    <property type="entry name" value="BglG_antiterminators"/>
</dbReference>
<accession>R2SJR1</accession>
<dbReference type="PANTHER" id="PTHR30185:SF15">
    <property type="entry name" value="CRYPTIC BETA-GLUCOSIDE BGL OPERON ANTITERMINATOR"/>
    <property type="match status" value="1"/>
</dbReference>
<dbReference type="SMART" id="SM01061">
    <property type="entry name" value="CAT_RBD"/>
    <property type="match status" value="1"/>
</dbReference>
<dbReference type="GO" id="GO:0006355">
    <property type="term" value="P:regulation of DNA-templated transcription"/>
    <property type="evidence" value="ECO:0007669"/>
    <property type="project" value="InterPro"/>
</dbReference>
<evidence type="ECO:0000256" key="1">
    <source>
        <dbReference type="ARBA" id="ARBA00022737"/>
    </source>
</evidence>
<dbReference type="RefSeq" id="WP_010759176.1">
    <property type="nucleotide sequence ID" value="NZ_ASWD01000003.1"/>
</dbReference>
<dbReference type="InterPro" id="IPR004341">
    <property type="entry name" value="CAT_RNA-bd_dom"/>
</dbReference>
<dbReference type="Gene3D" id="1.10.1790.10">
    <property type="entry name" value="PRD domain"/>
    <property type="match status" value="2"/>
</dbReference>
<proteinExistence type="predicted"/>
<dbReference type="SUPFAM" id="SSF63520">
    <property type="entry name" value="PTS-regulatory domain, PRD"/>
    <property type="match status" value="2"/>
</dbReference>
<evidence type="ECO:0000259" key="2">
    <source>
        <dbReference type="PROSITE" id="PS51372"/>
    </source>
</evidence>
<dbReference type="eggNOG" id="COG3711">
    <property type="taxonomic scope" value="Bacteria"/>
</dbReference>
<dbReference type="PROSITE" id="PS51372">
    <property type="entry name" value="PRD_2"/>
    <property type="match status" value="2"/>
</dbReference>
<dbReference type="EMBL" id="AJAQ01000045">
    <property type="protein sequence ID" value="EOH88414.1"/>
    <property type="molecule type" value="Genomic_DNA"/>
</dbReference>
<feature type="domain" description="PRD" evidence="2">
    <location>
        <begin position="171"/>
        <end position="281"/>
    </location>
</feature>
<organism evidence="3 4">
    <name type="scientific">Enterococcus pallens ATCC BAA-351</name>
    <dbReference type="NCBI Taxonomy" id="1158607"/>
    <lineage>
        <taxon>Bacteria</taxon>
        <taxon>Bacillati</taxon>
        <taxon>Bacillota</taxon>
        <taxon>Bacilli</taxon>
        <taxon>Lactobacillales</taxon>
        <taxon>Enterococcaceae</taxon>
        <taxon>Enterococcus</taxon>
    </lineage>
</organism>
<protein>
    <recommendedName>
        <fullName evidence="2">PRD domain-containing protein</fullName>
    </recommendedName>
</protein>
<dbReference type="InterPro" id="IPR036634">
    <property type="entry name" value="PRD_sf"/>
</dbReference>
<comment type="caution">
    <text evidence="3">The sequence shown here is derived from an EMBL/GenBank/DDBJ whole genome shotgun (WGS) entry which is preliminary data.</text>
</comment>
<name>R2SJR1_9ENTE</name>
<dbReference type="HOGENOM" id="CLU_078802_0_0_9"/>
<dbReference type="AlphaFoldDB" id="R2SJR1"/>
<dbReference type="Gene3D" id="2.30.24.10">
    <property type="entry name" value="CAT RNA-binding domain"/>
    <property type="match status" value="1"/>
</dbReference>
<feature type="domain" description="PRD" evidence="2">
    <location>
        <begin position="64"/>
        <end position="169"/>
    </location>
</feature>
<dbReference type="STRING" id="160454.RV10_GL002707"/>
<dbReference type="SUPFAM" id="SSF50151">
    <property type="entry name" value="SacY-like RNA-binding domain"/>
    <property type="match status" value="1"/>
</dbReference>
<dbReference type="GO" id="GO:0003723">
    <property type="term" value="F:RNA binding"/>
    <property type="evidence" value="ECO:0007669"/>
    <property type="project" value="InterPro"/>
</dbReference>
<dbReference type="Proteomes" id="UP000013782">
    <property type="component" value="Unassembled WGS sequence"/>
</dbReference>
<dbReference type="PANTHER" id="PTHR30185">
    <property type="entry name" value="CRYPTIC BETA-GLUCOSIDE BGL OPERON ANTITERMINATOR"/>
    <property type="match status" value="1"/>
</dbReference>
<keyword evidence="4" id="KW-1185">Reference proteome</keyword>
<dbReference type="PATRIC" id="fig|1158607.3.peg.4209"/>
<dbReference type="Pfam" id="PF00874">
    <property type="entry name" value="PRD"/>
    <property type="match status" value="2"/>
</dbReference>
<dbReference type="InterPro" id="IPR011608">
    <property type="entry name" value="PRD"/>
</dbReference>
<reference evidence="3 4" key="1">
    <citation type="submission" date="2013-02" db="EMBL/GenBank/DDBJ databases">
        <title>The Genome Sequence of Enterococcus pallens BAA-351.</title>
        <authorList>
            <consortium name="The Broad Institute Genome Sequencing Platform"/>
            <consortium name="The Broad Institute Genome Sequencing Center for Infectious Disease"/>
            <person name="Earl A.M."/>
            <person name="Gilmore M.S."/>
            <person name="Lebreton F."/>
            <person name="Walker B."/>
            <person name="Young S.K."/>
            <person name="Zeng Q."/>
            <person name="Gargeya S."/>
            <person name="Fitzgerald M."/>
            <person name="Haas B."/>
            <person name="Abouelleil A."/>
            <person name="Alvarado L."/>
            <person name="Arachchi H.M."/>
            <person name="Berlin A.M."/>
            <person name="Chapman S.B."/>
            <person name="Dewar J."/>
            <person name="Goldberg J."/>
            <person name="Griggs A."/>
            <person name="Gujja S."/>
            <person name="Hansen M."/>
            <person name="Howarth C."/>
            <person name="Imamovic A."/>
            <person name="Larimer J."/>
            <person name="McCowan C."/>
            <person name="Murphy C."/>
            <person name="Neiman D."/>
            <person name="Pearson M."/>
            <person name="Priest M."/>
            <person name="Roberts A."/>
            <person name="Saif S."/>
            <person name="Shea T."/>
            <person name="Sisk P."/>
            <person name="Sykes S."/>
            <person name="Wortman J."/>
            <person name="Nusbaum C."/>
            <person name="Birren B."/>
        </authorList>
    </citation>
    <scope>NUCLEOTIDE SEQUENCE [LARGE SCALE GENOMIC DNA]</scope>
    <source>
        <strain evidence="3 4">ATCC BAA-351</strain>
    </source>
</reference>
<gene>
    <name evidence="3" type="ORF">UAU_04232</name>
</gene>